<protein>
    <submittedName>
        <fullName evidence="1">Uncharacterized protein</fullName>
    </submittedName>
</protein>
<evidence type="ECO:0000313" key="2">
    <source>
        <dbReference type="Proteomes" id="UP000482155"/>
    </source>
</evidence>
<accession>A0A6B3SPI6</accession>
<sequence length="76" mass="8373">MASVTIHHGIRILTLDEGERIADHCGADDIAIVKADDGWWTWFVDAEGQAESYDQPFDSLHRALCAARAAAEMMAE</sequence>
<dbReference type="AlphaFoldDB" id="A0A6B3SPI6"/>
<organism evidence="1 2">
    <name type="scientific">Noviherbaspirillum galbum</name>
    <dbReference type="NCBI Taxonomy" id="2709383"/>
    <lineage>
        <taxon>Bacteria</taxon>
        <taxon>Pseudomonadati</taxon>
        <taxon>Pseudomonadota</taxon>
        <taxon>Betaproteobacteria</taxon>
        <taxon>Burkholderiales</taxon>
        <taxon>Oxalobacteraceae</taxon>
        <taxon>Noviherbaspirillum</taxon>
    </lineage>
</organism>
<gene>
    <name evidence="1" type="ORF">G3574_17130</name>
</gene>
<evidence type="ECO:0000313" key="1">
    <source>
        <dbReference type="EMBL" id="NEX62810.1"/>
    </source>
</evidence>
<proteinExistence type="predicted"/>
<keyword evidence="2" id="KW-1185">Reference proteome</keyword>
<reference evidence="1 2" key="1">
    <citation type="submission" date="2020-02" db="EMBL/GenBank/DDBJ databases">
        <authorList>
            <person name="Kim M.K."/>
        </authorList>
    </citation>
    <scope>NUCLEOTIDE SEQUENCE [LARGE SCALE GENOMIC DNA]</scope>
    <source>
        <strain evidence="1 2">17J57-3</strain>
    </source>
</reference>
<dbReference type="EMBL" id="JAAIVB010000055">
    <property type="protein sequence ID" value="NEX62810.1"/>
    <property type="molecule type" value="Genomic_DNA"/>
</dbReference>
<dbReference type="RefSeq" id="WP_163965754.1">
    <property type="nucleotide sequence ID" value="NZ_JAAIVB010000055.1"/>
</dbReference>
<dbReference type="Proteomes" id="UP000482155">
    <property type="component" value="Unassembled WGS sequence"/>
</dbReference>
<name>A0A6B3SPI6_9BURK</name>
<comment type="caution">
    <text evidence="1">The sequence shown here is derived from an EMBL/GenBank/DDBJ whole genome shotgun (WGS) entry which is preliminary data.</text>
</comment>